<reference evidence="2" key="1">
    <citation type="submission" date="2014-09" db="EMBL/GenBank/DDBJ databases">
        <title>Draft genome sequence of an oleaginous Mucoromycotina fungus Mucor ambiguus NBRC6742.</title>
        <authorList>
            <person name="Takeda I."/>
            <person name="Yamane N."/>
            <person name="Morita T."/>
            <person name="Tamano K."/>
            <person name="Machida M."/>
            <person name="Baker S."/>
            <person name="Koike H."/>
        </authorList>
    </citation>
    <scope>NUCLEOTIDE SEQUENCE</scope>
    <source>
        <strain evidence="2">NBRC 6742</strain>
    </source>
</reference>
<dbReference type="SUPFAM" id="SSF52047">
    <property type="entry name" value="RNI-like"/>
    <property type="match status" value="1"/>
</dbReference>
<proteinExistence type="predicted"/>
<dbReference type="AlphaFoldDB" id="A0A0C9MKP0"/>
<evidence type="ECO:0000313" key="2">
    <source>
        <dbReference type="EMBL" id="GAN08109.1"/>
    </source>
</evidence>
<feature type="compositionally biased region" description="Basic and acidic residues" evidence="1">
    <location>
        <begin position="594"/>
        <end position="608"/>
    </location>
</feature>
<feature type="compositionally biased region" description="Basic and acidic residues" evidence="1">
    <location>
        <begin position="680"/>
        <end position="694"/>
    </location>
</feature>
<name>A0A0C9MKP0_9FUNG</name>
<feature type="compositionally biased region" description="Acidic residues" evidence="1">
    <location>
        <begin position="618"/>
        <end position="628"/>
    </location>
</feature>
<dbReference type="Gene3D" id="3.80.10.10">
    <property type="entry name" value="Ribonuclease Inhibitor"/>
    <property type="match status" value="1"/>
</dbReference>
<feature type="compositionally biased region" description="Low complexity" evidence="1">
    <location>
        <begin position="659"/>
        <end position="671"/>
    </location>
</feature>
<keyword evidence="3" id="KW-1185">Reference proteome</keyword>
<feature type="compositionally biased region" description="Polar residues" evidence="1">
    <location>
        <begin position="565"/>
        <end position="574"/>
    </location>
</feature>
<dbReference type="Proteomes" id="UP000053815">
    <property type="component" value="Unassembled WGS sequence"/>
</dbReference>
<sequence>MEYTDQHSLKELLQNSKENEQLVSKVVSVQVVNQHEVCNIVEKCTENVEHLRDLFVKYLKPEEIKEKNSSTFTITSSDKTKYTIVIRQKAISLGDIDLLHRVFRNLKSISLYMFNLRYDEKESIAEANVDNTVSSIDMTFNTFPVNMSKLVMYIFNSYGKHLTTLKIRKGGNVSNKDKKWEDLSQEVVDDGELLFKHDYQLPKLETVEICHFYQTFPTAAFAKALSKSNCALQHATFLGVAQSDSVIMHLKKMAKKSLKTLALDTHDYPKLQDLVSFPLDSLSLRWADSTTIDINAVLNTLPQLKNLDLGYDVDYNRLQESKTKLKQKVPLQSITLHHVIIDKSILDKVAVDLPSVSKLTLSSCKFGSSRVSVQEKITLLNYQLKELVLDNCALYFNKKDSIEKRHINKLYIDIDSEYSYTANVVSKARASMAKYEHVSNVENQFSYICFSETTIQSSKTLTIMLKSIESIKLDRMGLKAVKFQPDSVSQPAQPLADFNNDEHGDLMEDVLEPSSIDEKVVADEQFVEEADAEQLIGEADEGADEEIVEEQVVEEIDEVVAVTYTDRSLQNEGSVTAEDSKEDDSHNQLLTASEVKRIKKLQEMDKDFTAGTETDSVSSDESEMEEEAGLTQRRSMRTRRISVTSARELRKRKRVRYNSSSDESSQQSASDSESEDDDEPLRSAPEKKRMRESIRSITPTKPVIKLYPSKRLEGYYK</sequence>
<protein>
    <submittedName>
        <fullName evidence="2">Uncharacterized protein</fullName>
    </submittedName>
</protein>
<dbReference type="OrthoDB" id="2283560at2759"/>
<feature type="region of interest" description="Disordered" evidence="1">
    <location>
        <begin position="564"/>
        <end position="717"/>
    </location>
</feature>
<dbReference type="EMBL" id="DF836478">
    <property type="protein sequence ID" value="GAN08109.1"/>
    <property type="molecule type" value="Genomic_DNA"/>
</dbReference>
<organism evidence="2">
    <name type="scientific">Mucor ambiguus</name>
    <dbReference type="NCBI Taxonomy" id="91626"/>
    <lineage>
        <taxon>Eukaryota</taxon>
        <taxon>Fungi</taxon>
        <taxon>Fungi incertae sedis</taxon>
        <taxon>Mucoromycota</taxon>
        <taxon>Mucoromycotina</taxon>
        <taxon>Mucoromycetes</taxon>
        <taxon>Mucorales</taxon>
        <taxon>Mucorineae</taxon>
        <taxon>Mucoraceae</taxon>
        <taxon>Mucor</taxon>
    </lineage>
</organism>
<gene>
    <name evidence="2" type="ORF">MAM1_0189d07616</name>
</gene>
<evidence type="ECO:0000256" key="1">
    <source>
        <dbReference type="SAM" id="MobiDB-lite"/>
    </source>
</evidence>
<dbReference type="InterPro" id="IPR032675">
    <property type="entry name" value="LRR_dom_sf"/>
</dbReference>
<evidence type="ECO:0000313" key="3">
    <source>
        <dbReference type="Proteomes" id="UP000053815"/>
    </source>
</evidence>
<accession>A0A0C9MKP0</accession>